<comment type="caution">
    <text evidence="2">The sequence shown here is derived from an EMBL/GenBank/DDBJ whole genome shotgun (WGS) entry which is preliminary data.</text>
</comment>
<evidence type="ECO:0000313" key="3">
    <source>
        <dbReference type="Proteomes" id="UP000242180"/>
    </source>
</evidence>
<organism evidence="2 3">
    <name type="scientific">Syncephalastrum racemosum</name>
    <name type="common">Filamentous fungus</name>
    <dbReference type="NCBI Taxonomy" id="13706"/>
    <lineage>
        <taxon>Eukaryota</taxon>
        <taxon>Fungi</taxon>
        <taxon>Fungi incertae sedis</taxon>
        <taxon>Mucoromycota</taxon>
        <taxon>Mucoromycotina</taxon>
        <taxon>Mucoromycetes</taxon>
        <taxon>Mucorales</taxon>
        <taxon>Syncephalastraceae</taxon>
        <taxon>Syncephalastrum</taxon>
    </lineage>
</organism>
<dbReference type="STRING" id="13706.A0A1X2HM95"/>
<evidence type="ECO:0000256" key="1">
    <source>
        <dbReference type="SAM" id="MobiDB-lite"/>
    </source>
</evidence>
<gene>
    <name evidence="2" type="ORF">BCR43DRAFT_485372</name>
</gene>
<accession>A0A1X2HM95</accession>
<feature type="region of interest" description="Disordered" evidence="1">
    <location>
        <begin position="577"/>
        <end position="615"/>
    </location>
</feature>
<evidence type="ECO:0000313" key="2">
    <source>
        <dbReference type="EMBL" id="ORZ00525.1"/>
    </source>
</evidence>
<reference evidence="2 3" key="1">
    <citation type="submission" date="2016-07" db="EMBL/GenBank/DDBJ databases">
        <title>Pervasive Adenine N6-methylation of Active Genes in Fungi.</title>
        <authorList>
            <consortium name="DOE Joint Genome Institute"/>
            <person name="Mondo S.J."/>
            <person name="Dannebaum R.O."/>
            <person name="Kuo R.C."/>
            <person name="Labutti K."/>
            <person name="Haridas S."/>
            <person name="Kuo A."/>
            <person name="Salamov A."/>
            <person name="Ahrendt S.R."/>
            <person name="Lipzen A."/>
            <person name="Sullivan W."/>
            <person name="Andreopoulos W.B."/>
            <person name="Clum A."/>
            <person name="Lindquist E."/>
            <person name="Daum C."/>
            <person name="Ramamoorthy G.K."/>
            <person name="Gryganskyi A."/>
            <person name="Culley D."/>
            <person name="Magnuson J.K."/>
            <person name="James T.Y."/>
            <person name="O'Malley M.A."/>
            <person name="Stajich J.E."/>
            <person name="Spatafora J.W."/>
            <person name="Visel A."/>
            <person name="Grigoriev I.V."/>
        </authorList>
    </citation>
    <scope>NUCLEOTIDE SEQUENCE [LARGE SCALE GENOMIC DNA]</scope>
    <source>
        <strain evidence="2 3">NRRL 2496</strain>
    </source>
</reference>
<dbReference type="Proteomes" id="UP000242180">
    <property type="component" value="Unassembled WGS sequence"/>
</dbReference>
<feature type="compositionally biased region" description="Low complexity" evidence="1">
    <location>
        <begin position="450"/>
        <end position="467"/>
    </location>
</feature>
<sequence length="662" mass="74729">MAGQEEEIESTDTRSHLARPRSLGLFADLDSKKDLPLLIAPLSRFSIQKLLIAESHAPHPFSFRFPAPRSDQLSNKLCVNRNDERLASGFLTVPRLLPSAFRPKLYDASRDDSQSIFGKPPLHIDVNRLRKRKREQDQQHLEQQQLKQRRRQEQQEEQEQEQEGAIPSAQADQFPPSIVPVCPTLDQQSMCDALLKDGVNNNRSLENISRVFAILYHPASVTLTERSLPLQEQWKVSGKLTLIDAVLHRLESAQITNKKLAIITYDLDTESFLLELIRKGTRYKAQRLSTIDTDISGRGIIIQCDPDRPAPRDLIVTLAIAMDIRIRPGNSGISSCRTTSGLPAPRIWLVTTGSFEQRAANYISRHQSPENWNMALPTGEQAYRDLLKERNIWPSKDEAQKMQDHVLETVFDWLMQDPASDAAAYKYTSPKQADHTPIPSPSEENTRVLIPSHPSPSTSTTTTIPSPLSRATTDARLPSAEAETLTPAERGNTVYSQTNISSRHASVQTDPLADPVIVLDDLPITKSAKPPPGISERLQKQIRKLFRYAELPVSQLLPASLAPSRLLKDGEDNKVVVIDDDDDDEDNNDDDSFYSAASEDESGNDRPPGLARIPEEDYAKIRSDFDEEYAQTVRNMQERYQRDMQALQNKYEARVYAFYREP</sequence>
<feature type="compositionally biased region" description="Acidic residues" evidence="1">
    <location>
        <begin position="578"/>
        <end position="602"/>
    </location>
</feature>
<keyword evidence="3" id="KW-1185">Reference proteome</keyword>
<proteinExistence type="predicted"/>
<dbReference type="InParanoid" id="A0A1X2HM95"/>
<feature type="region of interest" description="Disordered" evidence="1">
    <location>
        <begin position="132"/>
        <end position="178"/>
    </location>
</feature>
<feature type="region of interest" description="Disordered" evidence="1">
    <location>
        <begin position="428"/>
        <end position="493"/>
    </location>
</feature>
<dbReference type="EMBL" id="MCGN01000002">
    <property type="protein sequence ID" value="ORZ00525.1"/>
    <property type="molecule type" value="Genomic_DNA"/>
</dbReference>
<dbReference type="OrthoDB" id="2276119at2759"/>
<name>A0A1X2HM95_SYNRA</name>
<protein>
    <submittedName>
        <fullName evidence="2">Uncharacterized protein</fullName>
    </submittedName>
</protein>
<dbReference type="AlphaFoldDB" id="A0A1X2HM95"/>